<keyword evidence="3 7" id="KW-0436">Ligase</keyword>
<dbReference type="Pfam" id="PF08442">
    <property type="entry name" value="ATP-grasp_2"/>
    <property type="match status" value="1"/>
</dbReference>
<dbReference type="InterPro" id="IPR017866">
    <property type="entry name" value="Succ-CoA_synthase_bsu_CS"/>
</dbReference>
<comment type="catalytic activity">
    <reaction evidence="7">
        <text>GTP + succinate + CoA = succinyl-CoA + GDP + phosphate</text>
        <dbReference type="Rhea" id="RHEA:22120"/>
        <dbReference type="ChEBI" id="CHEBI:30031"/>
        <dbReference type="ChEBI" id="CHEBI:37565"/>
        <dbReference type="ChEBI" id="CHEBI:43474"/>
        <dbReference type="ChEBI" id="CHEBI:57287"/>
        <dbReference type="ChEBI" id="CHEBI:57292"/>
        <dbReference type="ChEBI" id="CHEBI:58189"/>
    </reaction>
</comment>
<evidence type="ECO:0000256" key="8">
    <source>
        <dbReference type="PROSITE-ProRule" id="PRU00409"/>
    </source>
</evidence>
<evidence type="ECO:0000313" key="10">
    <source>
        <dbReference type="EMBL" id="WZE71786.1"/>
    </source>
</evidence>
<dbReference type="InterPro" id="IPR013815">
    <property type="entry name" value="ATP_grasp_subdomain_1"/>
</dbReference>
<dbReference type="NCBIfam" id="TIGR01016">
    <property type="entry name" value="sucCoAbeta"/>
    <property type="match status" value="1"/>
</dbReference>
<dbReference type="Pfam" id="PF00549">
    <property type="entry name" value="Ligase_CoA"/>
    <property type="match status" value="1"/>
</dbReference>
<dbReference type="InterPro" id="IPR011761">
    <property type="entry name" value="ATP-grasp"/>
</dbReference>
<feature type="binding site" evidence="7">
    <location>
        <position position="107"/>
    </location>
    <ligand>
        <name>ATP</name>
        <dbReference type="ChEBI" id="CHEBI:30616"/>
    </ligand>
</feature>
<feature type="binding site" evidence="7">
    <location>
        <position position="264"/>
    </location>
    <ligand>
        <name>substrate</name>
        <note>ligand shared with subunit alpha</note>
    </ligand>
</feature>
<accession>A0AAU6RNI6</accession>
<dbReference type="PIRSF" id="PIRSF001554">
    <property type="entry name" value="SucCS_beta"/>
    <property type="match status" value="1"/>
</dbReference>
<dbReference type="PROSITE" id="PS01217">
    <property type="entry name" value="SUCCINYL_COA_LIG_3"/>
    <property type="match status" value="1"/>
</dbReference>
<feature type="domain" description="ATP-grasp" evidence="9">
    <location>
        <begin position="9"/>
        <end position="229"/>
    </location>
</feature>
<dbReference type="GO" id="GO:0000287">
    <property type="term" value="F:magnesium ion binding"/>
    <property type="evidence" value="ECO:0007669"/>
    <property type="project" value="UniProtKB-UniRule"/>
</dbReference>
<dbReference type="GO" id="GO:0042709">
    <property type="term" value="C:succinate-CoA ligase complex"/>
    <property type="evidence" value="ECO:0007669"/>
    <property type="project" value="UniProtKB-ARBA"/>
</dbReference>
<feature type="binding site" evidence="7">
    <location>
        <begin position="53"/>
        <end position="55"/>
    </location>
    <ligand>
        <name>ATP</name>
        <dbReference type="ChEBI" id="CHEBI:30616"/>
    </ligand>
</feature>
<dbReference type="GO" id="GO:0005524">
    <property type="term" value="F:ATP binding"/>
    <property type="evidence" value="ECO:0007669"/>
    <property type="project" value="UniProtKB-UniRule"/>
</dbReference>
<sequence>MNIHEYQGKEIFRSMGVAVPNGSVAYTPEEAVEVAKGLKEGVYVVKAQIHAGGRGKAGGVKIAKSLDEVESYAKELIGKVLVTHQTGPEGKEVKRLLVEEGCDIKKEYYLGFVLDRATDSVVLMGSEEGGTEIEEVAEATPEKIFKEVIDPVVGLMPYQARRLAFNINIPKESVNKAVKIMLGLYDVFMKKDASIIEINPLVTTGDGEVLALDAKINFDANALFRQKDVMELRDLDEEDPKEIEASKYDLSYIALDGNIGCMVNGAGLAMATMDTINHFGGNPANFLDVGGGATKEKVTEAFKIILGDEKVEGIFVNIFGGIMKCDVIAEGVVAAAKELELTIPLVVRLEGTNVDQGKEILGNSGLAITPASTMAEGAQKIVELVKEAK</sequence>
<comment type="pathway">
    <text evidence="7">Carbohydrate metabolism; tricarboxylic acid cycle; succinate from succinyl-CoA (ligase route): step 1/1.</text>
</comment>
<evidence type="ECO:0000256" key="6">
    <source>
        <dbReference type="ARBA" id="ARBA00022842"/>
    </source>
</evidence>
<evidence type="ECO:0000256" key="1">
    <source>
        <dbReference type="ARBA" id="ARBA00009182"/>
    </source>
</evidence>
<dbReference type="RefSeq" id="WP_419895555.1">
    <property type="nucleotide sequence ID" value="NZ_CP124591.1"/>
</dbReference>
<evidence type="ECO:0000259" key="9">
    <source>
        <dbReference type="PROSITE" id="PS50975"/>
    </source>
</evidence>
<dbReference type="Gene3D" id="3.30.470.20">
    <property type="entry name" value="ATP-grasp fold, B domain"/>
    <property type="match status" value="1"/>
</dbReference>
<keyword evidence="11" id="KW-1185">Reference proteome</keyword>
<dbReference type="FunFam" id="3.30.1490.20:FF:000002">
    <property type="entry name" value="Succinate--CoA ligase [ADP-forming] subunit beta"/>
    <property type="match status" value="1"/>
</dbReference>
<dbReference type="InterPro" id="IPR013650">
    <property type="entry name" value="ATP-grasp_succ-CoA_synth-type"/>
</dbReference>
<feature type="binding site" evidence="7">
    <location>
        <position position="102"/>
    </location>
    <ligand>
        <name>ATP</name>
        <dbReference type="ChEBI" id="CHEBI:30616"/>
    </ligand>
</feature>
<dbReference type="GO" id="GO:0004775">
    <property type="term" value="F:succinate-CoA ligase (ADP-forming) activity"/>
    <property type="evidence" value="ECO:0007669"/>
    <property type="project" value="UniProtKB-UniRule"/>
</dbReference>
<evidence type="ECO:0000256" key="2">
    <source>
        <dbReference type="ARBA" id="ARBA00022532"/>
    </source>
</evidence>
<dbReference type="SUPFAM" id="SSF52210">
    <property type="entry name" value="Succinyl-CoA synthetase domains"/>
    <property type="match status" value="1"/>
</dbReference>
<comment type="catalytic activity">
    <reaction evidence="7">
        <text>succinate + ATP + CoA = succinyl-CoA + ADP + phosphate</text>
        <dbReference type="Rhea" id="RHEA:17661"/>
        <dbReference type="ChEBI" id="CHEBI:30031"/>
        <dbReference type="ChEBI" id="CHEBI:30616"/>
        <dbReference type="ChEBI" id="CHEBI:43474"/>
        <dbReference type="ChEBI" id="CHEBI:57287"/>
        <dbReference type="ChEBI" id="CHEBI:57292"/>
        <dbReference type="ChEBI" id="CHEBI:456216"/>
        <dbReference type="EC" id="6.2.1.5"/>
    </reaction>
</comment>
<evidence type="ECO:0000256" key="7">
    <source>
        <dbReference type="HAMAP-Rule" id="MF_00558"/>
    </source>
</evidence>
<keyword evidence="4 7" id="KW-0479">Metal-binding</keyword>
<organism evidence="10 11">
    <name type="scientific">Macrococcus psychrotolerans</name>
    <dbReference type="NCBI Taxonomy" id="3039389"/>
    <lineage>
        <taxon>Bacteria</taxon>
        <taxon>Bacillati</taxon>
        <taxon>Bacillota</taxon>
        <taxon>Bacilli</taxon>
        <taxon>Bacillales</taxon>
        <taxon>Staphylococcaceae</taxon>
        <taxon>Macrococcus</taxon>
    </lineage>
</organism>
<dbReference type="SUPFAM" id="SSF56059">
    <property type="entry name" value="Glutathione synthetase ATP-binding domain-like"/>
    <property type="match status" value="1"/>
</dbReference>
<protein>
    <recommendedName>
        <fullName evidence="7">Succinate--CoA ligase [ADP-forming] subunit beta</fullName>
        <ecNumber evidence="7">6.2.1.5</ecNumber>
    </recommendedName>
    <alternativeName>
        <fullName evidence="7">Succinyl-CoA synthetase subunit beta</fullName>
        <shortName evidence="7">SCS-beta</shortName>
    </alternativeName>
</protein>
<evidence type="ECO:0000256" key="3">
    <source>
        <dbReference type="ARBA" id="ARBA00022598"/>
    </source>
</evidence>
<dbReference type="Gene3D" id="3.30.1490.20">
    <property type="entry name" value="ATP-grasp fold, A domain"/>
    <property type="match status" value="1"/>
</dbReference>
<keyword evidence="2 7" id="KW-0816">Tricarboxylic acid cycle</keyword>
<name>A0AAU6RNI6_9STAP</name>
<dbReference type="GO" id="GO:0005829">
    <property type="term" value="C:cytosol"/>
    <property type="evidence" value="ECO:0007669"/>
    <property type="project" value="TreeGrafter"/>
</dbReference>
<reference evidence="10 11" key="1">
    <citation type="submission" date="2023-04" db="EMBL/GenBank/DDBJ databases">
        <title>Macrococci isolated from food, foodproducing animals, and human clinical materials.</title>
        <authorList>
            <person name="Maslanova I."/>
            <person name="Svec P."/>
            <person name="Sedlacek I."/>
            <person name="Novakova D."/>
            <person name="Keller J.E."/>
            <person name="Schwendener S."/>
            <person name="Finstrlova A."/>
            <person name="Botka T."/>
            <person name="Kovarovic V."/>
            <person name="Petras P."/>
            <person name="Perreten V."/>
            <person name="Pantucek R."/>
        </authorList>
    </citation>
    <scope>NUCLEOTIDE SEQUENCE [LARGE SCALE GENOMIC DNA]</scope>
    <source>
        <strain evidence="10 11">CCM 8659</strain>
    </source>
</reference>
<dbReference type="Gene3D" id="3.40.50.261">
    <property type="entry name" value="Succinyl-CoA synthetase domains"/>
    <property type="match status" value="1"/>
</dbReference>
<keyword evidence="5 7" id="KW-0547">Nucleotide-binding</keyword>
<proteinExistence type="inferred from homology"/>
<dbReference type="KEGG" id="mpsh:QA539_04615"/>
<dbReference type="FunFam" id="3.40.50.261:FF:000001">
    <property type="entry name" value="Succinate--CoA ligase [ADP-forming] subunit beta"/>
    <property type="match status" value="1"/>
</dbReference>
<feature type="binding site" evidence="7">
    <location>
        <position position="99"/>
    </location>
    <ligand>
        <name>ATP</name>
        <dbReference type="ChEBI" id="CHEBI:30616"/>
    </ligand>
</feature>
<feature type="binding site" evidence="7">
    <location>
        <position position="199"/>
    </location>
    <ligand>
        <name>Mg(2+)</name>
        <dbReference type="ChEBI" id="CHEBI:18420"/>
    </ligand>
</feature>
<comment type="cofactor">
    <cofactor evidence="7">
        <name>Mg(2+)</name>
        <dbReference type="ChEBI" id="CHEBI:18420"/>
    </cofactor>
    <text evidence="7">Binds 1 Mg(2+) ion per subunit.</text>
</comment>
<dbReference type="PROSITE" id="PS50975">
    <property type="entry name" value="ATP_GRASP"/>
    <property type="match status" value="1"/>
</dbReference>
<comment type="subunit">
    <text evidence="7">Heterotetramer of two alpha and two beta subunits.</text>
</comment>
<feature type="binding site" evidence="7">
    <location>
        <position position="213"/>
    </location>
    <ligand>
        <name>Mg(2+)</name>
        <dbReference type="ChEBI" id="CHEBI:18420"/>
    </ligand>
</feature>
<dbReference type="EC" id="6.2.1.5" evidence="7"/>
<dbReference type="HAMAP" id="MF_00558">
    <property type="entry name" value="Succ_CoA_beta"/>
    <property type="match status" value="1"/>
</dbReference>
<keyword evidence="7 8" id="KW-0067">ATP-binding</keyword>
<dbReference type="GO" id="GO:0006099">
    <property type="term" value="P:tricarboxylic acid cycle"/>
    <property type="evidence" value="ECO:0007669"/>
    <property type="project" value="UniProtKB-UniRule"/>
</dbReference>
<feature type="binding site" evidence="7">
    <location>
        <position position="46"/>
    </location>
    <ligand>
        <name>ATP</name>
        <dbReference type="ChEBI" id="CHEBI:30616"/>
    </ligand>
</feature>
<comment type="function">
    <text evidence="7">Succinyl-CoA synthetase functions in the citric acid cycle (TCA), coupling the hydrolysis of succinyl-CoA to the synthesis of either ATP or GTP and thus represents the only step of substrate-level phosphorylation in the TCA. The beta subunit provides nucleotide specificity of the enzyme and binds the substrate succinate, while the binding sites for coenzyme A and phosphate are found in the alpha subunit.</text>
</comment>
<gene>
    <name evidence="7 10" type="primary">sucC</name>
    <name evidence="10" type="ORF">QA539_04615</name>
</gene>
<feature type="binding site" evidence="7">
    <location>
        <begin position="321"/>
        <end position="323"/>
    </location>
    <ligand>
        <name>substrate</name>
        <note>ligand shared with subunit alpha</note>
    </ligand>
</feature>
<dbReference type="Proteomes" id="UP001465447">
    <property type="component" value="Chromosome"/>
</dbReference>
<dbReference type="AlphaFoldDB" id="A0AAU6RNI6"/>
<dbReference type="NCBIfam" id="NF001913">
    <property type="entry name" value="PRK00696.1"/>
    <property type="match status" value="1"/>
</dbReference>
<comment type="similarity">
    <text evidence="1 7">Belongs to the succinate/malate CoA ligase beta subunit family.</text>
</comment>
<dbReference type="PANTHER" id="PTHR11815:SF10">
    <property type="entry name" value="SUCCINATE--COA LIGASE [GDP-FORMING] SUBUNIT BETA, MITOCHONDRIAL"/>
    <property type="match status" value="1"/>
</dbReference>
<dbReference type="InterPro" id="IPR005811">
    <property type="entry name" value="SUCC_ACL_C"/>
</dbReference>
<evidence type="ECO:0000313" key="11">
    <source>
        <dbReference type="Proteomes" id="UP001465447"/>
    </source>
</evidence>
<dbReference type="PANTHER" id="PTHR11815">
    <property type="entry name" value="SUCCINYL-COA SYNTHETASE BETA CHAIN"/>
    <property type="match status" value="1"/>
</dbReference>
<evidence type="ECO:0000256" key="4">
    <source>
        <dbReference type="ARBA" id="ARBA00022723"/>
    </source>
</evidence>
<dbReference type="EMBL" id="CP124591">
    <property type="protein sequence ID" value="WZE71786.1"/>
    <property type="molecule type" value="Genomic_DNA"/>
</dbReference>
<dbReference type="InterPro" id="IPR005809">
    <property type="entry name" value="Succ_CoA_ligase-like_bsu"/>
</dbReference>
<dbReference type="FunFam" id="3.30.470.20:FF:000002">
    <property type="entry name" value="Succinate--CoA ligase [ADP-forming] subunit beta"/>
    <property type="match status" value="1"/>
</dbReference>
<keyword evidence="6 7" id="KW-0460">Magnesium</keyword>
<dbReference type="GO" id="GO:0006104">
    <property type="term" value="P:succinyl-CoA metabolic process"/>
    <property type="evidence" value="ECO:0007669"/>
    <property type="project" value="TreeGrafter"/>
</dbReference>
<evidence type="ECO:0000256" key="5">
    <source>
        <dbReference type="ARBA" id="ARBA00022741"/>
    </source>
</evidence>
<dbReference type="InterPro" id="IPR016102">
    <property type="entry name" value="Succinyl-CoA_synth-like"/>
</dbReference>